<sequence length="154" mass="17657">MNANFGIVLRKSDRESVLLQLSPRVRAWGQEVFEVGEHRYIFPGLDGVEFEIYPVTKFIRRKLPVSEQLADLEYAWMAGHGLDKYQTWAENLDDSDHSNVFEKVFVVLLSQLGFWAVMLAPEGDRLEAFFDAGPSDLVTIFRKCLHDKAACEVF</sequence>
<dbReference type="AlphaFoldDB" id="A0A0S4X434"/>
<accession>A0A0S4X434</accession>
<evidence type="ECO:0000313" key="2">
    <source>
        <dbReference type="EMBL" id="UZF13335.1"/>
    </source>
</evidence>
<reference evidence="1" key="1">
    <citation type="submission" date="2015-10" db="EMBL/GenBank/DDBJ databases">
        <authorList>
            <person name="Gilbert D.G."/>
        </authorList>
    </citation>
    <scope>NUCLEOTIDE SEQUENCE</scope>
    <source>
        <strain evidence="1">Phyl III-seqv23</strain>
    </source>
</reference>
<proteinExistence type="predicted"/>
<dbReference type="EMBL" id="LN899820">
    <property type="protein sequence ID" value="CUV58599.1"/>
    <property type="molecule type" value="Genomic_DNA"/>
</dbReference>
<organism evidence="1">
    <name type="scientific">Ralstonia solanacearum</name>
    <name type="common">Pseudomonas solanacearum</name>
    <dbReference type="NCBI Taxonomy" id="305"/>
    <lineage>
        <taxon>Bacteria</taxon>
        <taxon>Pseudomonadati</taxon>
        <taxon>Pseudomonadota</taxon>
        <taxon>Betaproteobacteria</taxon>
        <taxon>Burkholderiales</taxon>
        <taxon>Burkholderiaceae</taxon>
        <taxon>Ralstonia</taxon>
        <taxon>Ralstonia solanacearum species complex</taxon>
    </lineage>
</organism>
<evidence type="ECO:0000313" key="1">
    <source>
        <dbReference type="EMBL" id="CUV58599.1"/>
    </source>
</evidence>
<name>A0A0S4X434_RALSL</name>
<gene>
    <name evidence="2" type="ORF">LH706_09595</name>
    <name evidence="1" type="ORF">RUN215_v1_2620005</name>
</gene>
<reference evidence="2" key="2">
    <citation type="submission" date="2021-10" db="EMBL/GenBank/DDBJ databases">
        <title>Complete genome sequences of five Ralstonia solancearum strains isolated from sunflower.</title>
        <authorList>
            <person name="She X."/>
            <person name="He Z."/>
        </authorList>
    </citation>
    <scope>NUCLEOTIDE SEQUENCE</scope>
    <source>
        <strain evidence="2">RS638</strain>
    </source>
</reference>
<protein>
    <submittedName>
        <fullName evidence="1">Uncharacterized protein</fullName>
    </submittedName>
</protein>
<dbReference type="EMBL" id="CP085043">
    <property type="protein sequence ID" value="UZF13335.1"/>
    <property type="molecule type" value="Genomic_DNA"/>
</dbReference>